<name>A0A1I7WXI9_HETBA</name>
<organism evidence="1 2">
    <name type="scientific">Heterorhabditis bacteriophora</name>
    <name type="common">Entomopathogenic nematode worm</name>
    <dbReference type="NCBI Taxonomy" id="37862"/>
    <lineage>
        <taxon>Eukaryota</taxon>
        <taxon>Metazoa</taxon>
        <taxon>Ecdysozoa</taxon>
        <taxon>Nematoda</taxon>
        <taxon>Chromadorea</taxon>
        <taxon>Rhabditida</taxon>
        <taxon>Rhabditina</taxon>
        <taxon>Rhabditomorpha</taxon>
        <taxon>Strongyloidea</taxon>
        <taxon>Heterorhabditidae</taxon>
        <taxon>Heterorhabditis</taxon>
    </lineage>
</organism>
<dbReference type="AlphaFoldDB" id="A0A1I7WXI9"/>
<accession>A0A1I7WXI9</accession>
<evidence type="ECO:0000313" key="1">
    <source>
        <dbReference type="Proteomes" id="UP000095283"/>
    </source>
</evidence>
<protein>
    <submittedName>
        <fullName evidence="2">Uncharacterized protein</fullName>
    </submittedName>
</protein>
<keyword evidence="1" id="KW-1185">Reference proteome</keyword>
<proteinExistence type="predicted"/>
<reference evidence="2" key="1">
    <citation type="submission" date="2016-11" db="UniProtKB">
        <authorList>
            <consortium name="WormBaseParasite"/>
        </authorList>
    </citation>
    <scope>IDENTIFICATION</scope>
</reference>
<dbReference type="WBParaSite" id="Hba_09867">
    <property type="protein sequence ID" value="Hba_09867"/>
    <property type="gene ID" value="Hba_09867"/>
</dbReference>
<dbReference type="Proteomes" id="UP000095283">
    <property type="component" value="Unplaced"/>
</dbReference>
<evidence type="ECO:0000313" key="2">
    <source>
        <dbReference type="WBParaSite" id="Hba_09867"/>
    </source>
</evidence>
<sequence length="175" mass="20696">MSTYCWINMPSYRMHVIKFSSAPADSYLGRVSRMTPPVLPPQANKSQEDIPDAVENEKKTVKKIKQKQKEKRERKDSNGNTVLIQNERTPANRFFSALHRLFSRRSHLFKRGHKDSYAFELTDIVEEKKVQLQWWWSPKKKNEKGRKRRLSSVLADNEESEKKNLPIRYRSTDCL</sequence>